<dbReference type="Gene3D" id="3.40.50.300">
    <property type="entry name" value="P-loop containing nucleotide triphosphate hydrolases"/>
    <property type="match status" value="1"/>
</dbReference>
<feature type="region of interest" description="Disordered" evidence="5">
    <location>
        <begin position="205"/>
        <end position="234"/>
    </location>
</feature>
<comment type="caution">
    <text evidence="7">The sequence shown here is derived from an EMBL/GenBank/DDBJ whole genome shotgun (WGS) entry which is preliminary data.</text>
</comment>
<protein>
    <submittedName>
        <fullName evidence="7">Helicase and polymerase containing protein tebichi</fullName>
    </submittedName>
</protein>
<dbReference type="PROSITE" id="PS51192">
    <property type="entry name" value="HELICASE_ATP_BIND_1"/>
    <property type="match status" value="1"/>
</dbReference>
<dbReference type="PANTHER" id="PTHR47961:SF6">
    <property type="entry name" value="DNA-DIRECTED DNA POLYMERASE"/>
    <property type="match status" value="1"/>
</dbReference>
<keyword evidence="1" id="KW-0547">Nucleotide-binding</keyword>
<dbReference type="GO" id="GO:0005524">
    <property type="term" value="F:ATP binding"/>
    <property type="evidence" value="ECO:0007669"/>
    <property type="project" value="UniProtKB-KW"/>
</dbReference>
<dbReference type="EMBL" id="AZHE01000016">
    <property type="protein sequence ID" value="KHN96298.1"/>
    <property type="molecule type" value="Genomic_DNA"/>
</dbReference>
<dbReference type="GO" id="GO:0016787">
    <property type="term" value="F:hydrolase activity"/>
    <property type="evidence" value="ECO:0007669"/>
    <property type="project" value="UniProtKB-KW"/>
</dbReference>
<feature type="domain" description="Helicase ATP-binding" evidence="6">
    <location>
        <begin position="1"/>
        <end position="179"/>
    </location>
</feature>
<keyword evidence="4" id="KW-0067">ATP-binding</keyword>
<dbReference type="OrthoDB" id="2320933at2759"/>
<feature type="compositionally biased region" description="Polar residues" evidence="5">
    <location>
        <begin position="207"/>
        <end position="220"/>
    </location>
</feature>
<dbReference type="GO" id="GO:0003676">
    <property type="term" value="F:nucleic acid binding"/>
    <property type="evidence" value="ECO:0007669"/>
    <property type="project" value="InterPro"/>
</dbReference>
<organism evidence="7 8">
    <name type="scientific">Metarhizium album (strain ARSEF 1941)</name>
    <dbReference type="NCBI Taxonomy" id="1081103"/>
    <lineage>
        <taxon>Eukaryota</taxon>
        <taxon>Fungi</taxon>
        <taxon>Dikarya</taxon>
        <taxon>Ascomycota</taxon>
        <taxon>Pezizomycotina</taxon>
        <taxon>Sordariomycetes</taxon>
        <taxon>Hypocreomycetidae</taxon>
        <taxon>Hypocreales</taxon>
        <taxon>Clavicipitaceae</taxon>
        <taxon>Metarhizium</taxon>
    </lineage>
</organism>
<dbReference type="HOGENOM" id="CLU_1185248_0_0_1"/>
<dbReference type="InterPro" id="IPR011545">
    <property type="entry name" value="DEAD/DEAH_box_helicase_dom"/>
</dbReference>
<dbReference type="AlphaFoldDB" id="A0A0B2WQL0"/>
<keyword evidence="2" id="KW-0378">Hydrolase</keyword>
<gene>
    <name evidence="7" type="ORF">MAM_05884</name>
</gene>
<dbReference type="STRING" id="1081103.A0A0B2WQL0"/>
<evidence type="ECO:0000256" key="1">
    <source>
        <dbReference type="ARBA" id="ARBA00022741"/>
    </source>
</evidence>
<keyword evidence="8" id="KW-1185">Reference proteome</keyword>
<evidence type="ECO:0000313" key="7">
    <source>
        <dbReference type="EMBL" id="KHN96298.1"/>
    </source>
</evidence>
<reference evidence="7 8" key="1">
    <citation type="journal article" date="2014" name="Proc. Natl. Acad. Sci. U.S.A.">
        <title>Trajectory and genomic determinants of fungal-pathogen speciation and host adaptation.</title>
        <authorList>
            <person name="Hu X."/>
            <person name="Xiao G."/>
            <person name="Zheng P."/>
            <person name="Shang Y."/>
            <person name="Su Y."/>
            <person name="Zhang X."/>
            <person name="Liu X."/>
            <person name="Zhan S."/>
            <person name="St Leger R.J."/>
            <person name="Wang C."/>
        </authorList>
    </citation>
    <scope>NUCLEOTIDE SEQUENCE [LARGE SCALE GENOMIC DNA]</scope>
    <source>
        <strain evidence="7 8">ARSEF 1941</strain>
    </source>
</reference>
<keyword evidence="3 7" id="KW-0347">Helicase</keyword>
<dbReference type="InterPro" id="IPR050474">
    <property type="entry name" value="Hel308_SKI2-like"/>
</dbReference>
<sequence>MSLVADYDPVLMLKRLIEEAGTKALLVLPYVALVQEKVGWLRKVVQHVKILDRSLLPQGAQNGPWRRRADYGRIRVIGFYGGGKVRATWDDFDIGVCTLEKANALINTAIDDGSISNLRSVVLDELHMIDDDHRGYIFELIAAKLLCLGQQVQLIGMSATLPNLNLLAAWLNGHTYETRYRPVPIEEHLVYDGKVFLAGPNDGLGHTPSQLGSQDVTEGKTTPIRRIEKSAHKE</sequence>
<dbReference type="SUPFAM" id="SSF52540">
    <property type="entry name" value="P-loop containing nucleoside triphosphate hydrolases"/>
    <property type="match status" value="1"/>
</dbReference>
<dbReference type="PANTHER" id="PTHR47961">
    <property type="entry name" value="DNA POLYMERASE THETA, PUTATIVE (AFU_ORTHOLOGUE AFUA_1G05260)-RELATED"/>
    <property type="match status" value="1"/>
</dbReference>
<dbReference type="Proteomes" id="UP000030816">
    <property type="component" value="Unassembled WGS sequence"/>
</dbReference>
<evidence type="ECO:0000256" key="2">
    <source>
        <dbReference type="ARBA" id="ARBA00022801"/>
    </source>
</evidence>
<dbReference type="GO" id="GO:0004386">
    <property type="term" value="F:helicase activity"/>
    <property type="evidence" value="ECO:0007669"/>
    <property type="project" value="UniProtKB-KW"/>
</dbReference>
<name>A0A0B2WQL0_METAS</name>
<evidence type="ECO:0000256" key="5">
    <source>
        <dbReference type="SAM" id="MobiDB-lite"/>
    </source>
</evidence>
<dbReference type="InterPro" id="IPR027417">
    <property type="entry name" value="P-loop_NTPase"/>
</dbReference>
<feature type="compositionally biased region" description="Basic and acidic residues" evidence="5">
    <location>
        <begin position="225"/>
        <end position="234"/>
    </location>
</feature>
<accession>A0A0B2WQL0</accession>
<dbReference type="RefSeq" id="XP_040677364.1">
    <property type="nucleotide sequence ID" value="XM_040824682.1"/>
</dbReference>
<evidence type="ECO:0000256" key="4">
    <source>
        <dbReference type="ARBA" id="ARBA00022840"/>
    </source>
</evidence>
<dbReference type="GeneID" id="63740339"/>
<proteinExistence type="predicted"/>
<dbReference type="Pfam" id="PF00270">
    <property type="entry name" value="DEAD"/>
    <property type="match status" value="1"/>
</dbReference>
<evidence type="ECO:0000259" key="6">
    <source>
        <dbReference type="PROSITE" id="PS51192"/>
    </source>
</evidence>
<dbReference type="InterPro" id="IPR014001">
    <property type="entry name" value="Helicase_ATP-bd"/>
</dbReference>
<evidence type="ECO:0000256" key="3">
    <source>
        <dbReference type="ARBA" id="ARBA00022806"/>
    </source>
</evidence>
<evidence type="ECO:0000313" key="8">
    <source>
        <dbReference type="Proteomes" id="UP000030816"/>
    </source>
</evidence>